<dbReference type="InterPro" id="IPR020568">
    <property type="entry name" value="Ribosomal_Su5_D2-typ_SF"/>
</dbReference>
<keyword evidence="5" id="KW-0028">Amino-acid biosynthesis</keyword>
<proteinExistence type="inferred from homology"/>
<evidence type="ECO:0000256" key="5">
    <source>
        <dbReference type="ARBA" id="ARBA00022605"/>
    </source>
</evidence>
<keyword evidence="10" id="KW-0067">ATP-binding</keyword>
<feature type="domain" description="GHMP kinase N-terminal" evidence="11">
    <location>
        <begin position="72"/>
        <end position="157"/>
    </location>
</feature>
<dbReference type="GO" id="GO:0009088">
    <property type="term" value="P:threonine biosynthetic process"/>
    <property type="evidence" value="ECO:0007669"/>
    <property type="project" value="UniProtKB-UniPathway"/>
</dbReference>
<dbReference type="AlphaFoldDB" id="A0A381Q300"/>
<feature type="domain" description="GHMP kinase C-terminal" evidence="12">
    <location>
        <begin position="219"/>
        <end position="296"/>
    </location>
</feature>
<dbReference type="GO" id="GO:0005524">
    <property type="term" value="F:ATP binding"/>
    <property type="evidence" value="ECO:0007669"/>
    <property type="project" value="UniProtKB-KW"/>
</dbReference>
<dbReference type="InterPro" id="IPR006204">
    <property type="entry name" value="GHMP_kinase_N_dom"/>
</dbReference>
<comment type="pathway">
    <text evidence="1">Amino-acid biosynthesis; L-threonine biosynthesis; L-threonine from L-aspartate: step 4/5.</text>
</comment>
<evidence type="ECO:0000256" key="1">
    <source>
        <dbReference type="ARBA" id="ARBA00005015"/>
    </source>
</evidence>
<reference evidence="13" key="1">
    <citation type="submission" date="2018-05" db="EMBL/GenBank/DDBJ databases">
        <authorList>
            <person name="Lanie J.A."/>
            <person name="Ng W.-L."/>
            <person name="Kazmierczak K.M."/>
            <person name="Andrzejewski T.M."/>
            <person name="Davidsen T.M."/>
            <person name="Wayne K.J."/>
            <person name="Tettelin H."/>
            <person name="Glass J.I."/>
            <person name="Rusch D."/>
            <person name="Podicherti R."/>
            <person name="Tsui H.-C.T."/>
            <person name="Winkler M.E."/>
        </authorList>
    </citation>
    <scope>NUCLEOTIDE SEQUENCE</scope>
</reference>
<protein>
    <recommendedName>
        <fullName evidence="4">Homoserine kinase</fullName>
        <ecNumber evidence="3">2.7.1.39</ecNumber>
    </recommendedName>
</protein>
<accession>A0A381Q300</accession>
<keyword evidence="9" id="KW-0418">Kinase</keyword>
<dbReference type="InterPro" id="IPR014721">
    <property type="entry name" value="Ribsml_uS5_D2-typ_fold_subgr"/>
</dbReference>
<dbReference type="PANTHER" id="PTHR20861:SF1">
    <property type="entry name" value="HOMOSERINE KINASE"/>
    <property type="match status" value="1"/>
</dbReference>
<dbReference type="PROSITE" id="PS00627">
    <property type="entry name" value="GHMP_KINASES_ATP"/>
    <property type="match status" value="1"/>
</dbReference>
<evidence type="ECO:0000256" key="6">
    <source>
        <dbReference type="ARBA" id="ARBA00022679"/>
    </source>
</evidence>
<keyword evidence="7" id="KW-0791">Threonine biosynthesis</keyword>
<organism evidence="13">
    <name type="scientific">marine metagenome</name>
    <dbReference type="NCBI Taxonomy" id="408172"/>
    <lineage>
        <taxon>unclassified sequences</taxon>
        <taxon>metagenomes</taxon>
        <taxon>ecological metagenomes</taxon>
    </lineage>
</organism>
<dbReference type="SUPFAM" id="SSF54211">
    <property type="entry name" value="Ribosomal protein S5 domain 2-like"/>
    <property type="match status" value="1"/>
</dbReference>
<dbReference type="GO" id="GO:0004413">
    <property type="term" value="F:homoserine kinase activity"/>
    <property type="evidence" value="ECO:0007669"/>
    <property type="project" value="UniProtKB-EC"/>
</dbReference>
<sequence>MPNRVRVFAPSSASNLGPGFDVLGLALLKPGDIVEAELSETPGVEIAEVTGDGGALSRDPKKNVASIAAADVLRRLDGLEAEEPHRRGVRLWLHKQMPLASGLGSSGASAVGGAVAVNELFDAPLSRYDLVASALVGERAASGTPHADNVAPSLLGGIVLVRSYDPLELINLPVPKELRVVVVHPHCSVSTAAARELTAKRTYALDDAVANLGNIAALVDALHRGDLTQFGRSILDRLVEPVRAHLIPGLADVKNAALSKAALGCSVSGSGPSMFAFAESERDAQAIGDAMQAAFRNSAGLKSDVYLGPINREGARRIA</sequence>
<dbReference type="InterPro" id="IPR000870">
    <property type="entry name" value="Homoserine_kinase"/>
</dbReference>
<evidence type="ECO:0000256" key="3">
    <source>
        <dbReference type="ARBA" id="ARBA00012078"/>
    </source>
</evidence>
<evidence type="ECO:0000256" key="2">
    <source>
        <dbReference type="ARBA" id="ARBA00007370"/>
    </source>
</evidence>
<evidence type="ECO:0000256" key="10">
    <source>
        <dbReference type="ARBA" id="ARBA00022840"/>
    </source>
</evidence>
<evidence type="ECO:0000256" key="9">
    <source>
        <dbReference type="ARBA" id="ARBA00022777"/>
    </source>
</evidence>
<dbReference type="EMBL" id="UINC01001173">
    <property type="protein sequence ID" value="SUZ73278.1"/>
    <property type="molecule type" value="Genomic_DNA"/>
</dbReference>
<dbReference type="InterPro" id="IPR006203">
    <property type="entry name" value="GHMP_knse_ATP-bd_CS"/>
</dbReference>
<dbReference type="PRINTS" id="PR00958">
    <property type="entry name" value="HOMSERKINASE"/>
</dbReference>
<dbReference type="SUPFAM" id="SSF55060">
    <property type="entry name" value="GHMP Kinase, C-terminal domain"/>
    <property type="match status" value="1"/>
</dbReference>
<keyword evidence="6" id="KW-0808">Transferase</keyword>
<evidence type="ECO:0000313" key="13">
    <source>
        <dbReference type="EMBL" id="SUZ73278.1"/>
    </source>
</evidence>
<evidence type="ECO:0000259" key="11">
    <source>
        <dbReference type="Pfam" id="PF00288"/>
    </source>
</evidence>
<dbReference type="Gene3D" id="3.30.70.890">
    <property type="entry name" value="GHMP kinase, C-terminal domain"/>
    <property type="match status" value="1"/>
</dbReference>
<dbReference type="EC" id="2.7.1.39" evidence="3"/>
<dbReference type="InterPro" id="IPR013750">
    <property type="entry name" value="GHMP_kinase_C_dom"/>
</dbReference>
<dbReference type="InterPro" id="IPR036554">
    <property type="entry name" value="GHMP_kinase_C_sf"/>
</dbReference>
<dbReference type="PANTHER" id="PTHR20861">
    <property type="entry name" value="HOMOSERINE/4-DIPHOSPHOCYTIDYL-2-C-METHYL-D-ERYTHRITOL KINASE"/>
    <property type="match status" value="1"/>
</dbReference>
<gene>
    <name evidence="13" type="ORF">METZ01_LOCUS26132</name>
</gene>
<evidence type="ECO:0000256" key="7">
    <source>
        <dbReference type="ARBA" id="ARBA00022697"/>
    </source>
</evidence>
<dbReference type="Pfam" id="PF08544">
    <property type="entry name" value="GHMP_kinases_C"/>
    <property type="match status" value="1"/>
</dbReference>
<dbReference type="NCBIfam" id="NF002288">
    <property type="entry name" value="PRK01212.1-4"/>
    <property type="match status" value="1"/>
</dbReference>
<keyword evidence="8" id="KW-0547">Nucleotide-binding</keyword>
<dbReference type="HAMAP" id="MF_00384">
    <property type="entry name" value="Homoser_kinase"/>
    <property type="match status" value="1"/>
</dbReference>
<evidence type="ECO:0000256" key="8">
    <source>
        <dbReference type="ARBA" id="ARBA00022741"/>
    </source>
</evidence>
<dbReference type="Pfam" id="PF00288">
    <property type="entry name" value="GHMP_kinases_N"/>
    <property type="match status" value="1"/>
</dbReference>
<evidence type="ECO:0000256" key="4">
    <source>
        <dbReference type="ARBA" id="ARBA00017858"/>
    </source>
</evidence>
<dbReference type="UniPathway" id="UPA00050">
    <property type="reaction ID" value="UER00064"/>
</dbReference>
<comment type="similarity">
    <text evidence="2">Belongs to the GHMP kinase family. Homoserine kinase subfamily.</text>
</comment>
<dbReference type="Gene3D" id="3.30.230.10">
    <property type="match status" value="1"/>
</dbReference>
<name>A0A381Q300_9ZZZZ</name>
<dbReference type="PIRSF" id="PIRSF000676">
    <property type="entry name" value="Homoser_kin"/>
    <property type="match status" value="1"/>
</dbReference>
<dbReference type="NCBIfam" id="TIGR00191">
    <property type="entry name" value="thrB"/>
    <property type="match status" value="1"/>
</dbReference>
<evidence type="ECO:0000259" key="12">
    <source>
        <dbReference type="Pfam" id="PF08544"/>
    </source>
</evidence>